<dbReference type="EMBL" id="CAEKDK010000003">
    <property type="protein sequence ID" value="CAB4274629.1"/>
    <property type="molecule type" value="Genomic_DNA"/>
</dbReference>
<evidence type="ECO:0000313" key="2">
    <source>
        <dbReference type="Proteomes" id="UP000507222"/>
    </source>
</evidence>
<name>A0A6J5UEE6_PRUAR</name>
<sequence length="84" mass="9422">MDIFLEEGHLTDERIRGLFQLKCRTLRDMCKCYGFPRLAVACRKLLRANKRSDNVFDELAAVKNEFFVLADGLAPRTSNGAGAG</sequence>
<proteinExistence type="predicted"/>
<evidence type="ECO:0000313" key="1">
    <source>
        <dbReference type="EMBL" id="CAB4274629.1"/>
    </source>
</evidence>
<reference evidence="1 2" key="1">
    <citation type="submission" date="2020-05" db="EMBL/GenBank/DDBJ databases">
        <authorList>
            <person name="Campoy J."/>
            <person name="Schneeberger K."/>
            <person name="Spophaly S."/>
        </authorList>
    </citation>
    <scope>NUCLEOTIDE SEQUENCE [LARGE SCALE GENOMIC DNA]</scope>
    <source>
        <strain evidence="1">PruArmRojPasFocal</strain>
    </source>
</reference>
<gene>
    <name evidence="1" type="ORF">CURHAP_LOCUS23198</name>
</gene>
<protein>
    <submittedName>
        <fullName evidence="1">Uncharacterized protein</fullName>
    </submittedName>
</protein>
<dbReference type="AlphaFoldDB" id="A0A6J5UEE6"/>
<dbReference type="Proteomes" id="UP000507222">
    <property type="component" value="Unassembled WGS sequence"/>
</dbReference>
<organism evidence="1 2">
    <name type="scientific">Prunus armeniaca</name>
    <name type="common">Apricot</name>
    <name type="synonym">Armeniaca vulgaris</name>
    <dbReference type="NCBI Taxonomy" id="36596"/>
    <lineage>
        <taxon>Eukaryota</taxon>
        <taxon>Viridiplantae</taxon>
        <taxon>Streptophyta</taxon>
        <taxon>Embryophyta</taxon>
        <taxon>Tracheophyta</taxon>
        <taxon>Spermatophyta</taxon>
        <taxon>Magnoliopsida</taxon>
        <taxon>eudicotyledons</taxon>
        <taxon>Gunneridae</taxon>
        <taxon>Pentapetalae</taxon>
        <taxon>rosids</taxon>
        <taxon>fabids</taxon>
        <taxon>Rosales</taxon>
        <taxon>Rosaceae</taxon>
        <taxon>Amygdaloideae</taxon>
        <taxon>Amygdaleae</taxon>
        <taxon>Prunus</taxon>
    </lineage>
</organism>
<accession>A0A6J5UEE6</accession>